<evidence type="ECO:0000256" key="1">
    <source>
        <dbReference type="SAM" id="Phobius"/>
    </source>
</evidence>
<organism evidence="2 3">
    <name type="scientific">Marine Group III euryarchaeote CG-Epi1</name>
    <dbReference type="NCBI Taxonomy" id="1888995"/>
    <lineage>
        <taxon>Archaea</taxon>
        <taxon>Methanobacteriati</taxon>
        <taxon>Thermoplasmatota</taxon>
        <taxon>Thermoplasmata</taxon>
        <taxon>Candidatus Thermoprofundales</taxon>
    </lineage>
</organism>
<dbReference type="PANTHER" id="PTHR36844:SF1">
    <property type="entry name" value="PROTEASE PRSW"/>
    <property type="match status" value="1"/>
</dbReference>
<proteinExistence type="predicted"/>
<evidence type="ECO:0008006" key="4">
    <source>
        <dbReference type="Google" id="ProtNLM"/>
    </source>
</evidence>
<feature type="transmembrane region" description="Helical" evidence="1">
    <location>
        <begin position="225"/>
        <end position="244"/>
    </location>
</feature>
<protein>
    <recommendedName>
        <fullName evidence="4">PrsW family intramembrane metalloprotease</fullName>
    </recommendedName>
</protein>
<comment type="caution">
    <text evidence="2">The sequence shown here is derived from an EMBL/GenBank/DDBJ whole genome shotgun (WGS) entry which is preliminary data.</text>
</comment>
<dbReference type="EMBL" id="MIZA01000017">
    <property type="protein sequence ID" value="OIR19111.1"/>
    <property type="molecule type" value="Genomic_DNA"/>
</dbReference>
<sequence length="333" mass="35988">MEITRGQWIIIILLTLSFIATAGFVAFGLAAVLSFGPAYLYLKSIRNAEETDREPWSALQTAFVWGAVSGVFYALILNGLGGSLVFLYSGNDADLTFVLTAIIVAPIVEEFVKPLVLFRNASVKGEIDEVEDGIVYGAACGLGFGATENILYGLSEGAVSSGLLGVIIIVTVRTVSSILLHLTASSFAGYGISQYLVKGAPFSVVIKYYLLAVLIHAAWNTAAVLGSPLILIFSILLAIGGLEFSKRRIRELDLEGSNISPTSLRAENNRDDWWNASKDKWANKSQTQTSNTASPIFESGTESPASSMFQNIDWRQTLGGVFFLLYILSNIIF</sequence>
<dbReference type="STRING" id="1888995.BD935_05490"/>
<dbReference type="PANTHER" id="PTHR36844">
    <property type="entry name" value="PROTEASE PRSW"/>
    <property type="match status" value="1"/>
</dbReference>
<keyword evidence="1" id="KW-0812">Transmembrane</keyword>
<gene>
    <name evidence="2" type="ORF">BD935_05490</name>
</gene>
<keyword evidence="1" id="KW-1133">Transmembrane helix</keyword>
<accession>A0A1J5TDZ0</accession>
<name>A0A1J5TDZ0_9ARCH</name>
<reference evidence="2 3" key="1">
    <citation type="submission" date="2016-08" db="EMBL/GenBank/DDBJ databases">
        <title>New Insights into Marine Group III Euryarchaeota, from dark to light.</title>
        <authorList>
            <person name="Haro-Moreno J.M."/>
            <person name="Rodriguez-Valera F."/>
            <person name="Lopez-Garcia P."/>
            <person name="Moreira D."/>
            <person name="Martin-Cuadrado A.B."/>
        </authorList>
    </citation>
    <scope>NUCLEOTIDE SEQUENCE [LARGE SCALE GENOMIC DNA]</scope>
    <source>
        <strain evidence="2">CG-Epi1</strain>
    </source>
</reference>
<feature type="transmembrane region" description="Helical" evidence="1">
    <location>
        <begin position="95"/>
        <end position="112"/>
    </location>
</feature>
<dbReference type="Proteomes" id="UP000183080">
    <property type="component" value="Unassembled WGS sequence"/>
</dbReference>
<feature type="transmembrane region" description="Helical" evidence="1">
    <location>
        <begin position="62"/>
        <end position="88"/>
    </location>
</feature>
<evidence type="ECO:0000313" key="2">
    <source>
        <dbReference type="EMBL" id="OIR19111.1"/>
    </source>
</evidence>
<dbReference type="Pfam" id="PF13367">
    <property type="entry name" value="PrsW-protease"/>
    <property type="match status" value="1"/>
</dbReference>
<keyword evidence="1" id="KW-0472">Membrane</keyword>
<dbReference type="InterPro" id="IPR026898">
    <property type="entry name" value="PrsW"/>
</dbReference>
<evidence type="ECO:0000313" key="3">
    <source>
        <dbReference type="Proteomes" id="UP000183080"/>
    </source>
</evidence>
<feature type="transmembrane region" description="Helical" evidence="1">
    <location>
        <begin position="9"/>
        <end position="42"/>
    </location>
</feature>
<feature type="transmembrane region" description="Helical" evidence="1">
    <location>
        <begin position="162"/>
        <end position="183"/>
    </location>
</feature>
<dbReference type="GO" id="GO:0008233">
    <property type="term" value="F:peptidase activity"/>
    <property type="evidence" value="ECO:0007669"/>
    <property type="project" value="InterPro"/>
</dbReference>
<dbReference type="AlphaFoldDB" id="A0A1J5TDZ0"/>